<name>A0A9D4GIK4_DREPO</name>
<feature type="domain" description="Mab-21-like HhH/H2TH-like" evidence="2">
    <location>
        <begin position="167"/>
        <end position="263"/>
    </location>
</feature>
<reference evidence="3" key="1">
    <citation type="journal article" date="2019" name="bioRxiv">
        <title>The Genome of the Zebra Mussel, Dreissena polymorpha: A Resource for Invasive Species Research.</title>
        <authorList>
            <person name="McCartney M.A."/>
            <person name="Auch B."/>
            <person name="Kono T."/>
            <person name="Mallez S."/>
            <person name="Zhang Y."/>
            <person name="Obille A."/>
            <person name="Becker A."/>
            <person name="Abrahante J.E."/>
            <person name="Garbe J."/>
            <person name="Badalamenti J.P."/>
            <person name="Herman A."/>
            <person name="Mangelson H."/>
            <person name="Liachko I."/>
            <person name="Sullivan S."/>
            <person name="Sone E.D."/>
            <person name="Koren S."/>
            <person name="Silverstein K.A.T."/>
            <person name="Beckman K.B."/>
            <person name="Gohl D.M."/>
        </authorList>
    </citation>
    <scope>NUCLEOTIDE SEQUENCE</scope>
    <source>
        <strain evidence="3">Duluth1</strain>
        <tissue evidence="3">Whole animal</tissue>
    </source>
</reference>
<dbReference type="OrthoDB" id="6160490at2759"/>
<accession>A0A9D4GIK4</accession>
<gene>
    <name evidence="3" type="ORF">DPMN_117612</name>
</gene>
<protein>
    <recommendedName>
        <fullName evidence="2">Mab-21-like HhH/H2TH-like domain-containing protein</fullName>
    </recommendedName>
</protein>
<dbReference type="Gene3D" id="1.10.1410.40">
    <property type="match status" value="1"/>
</dbReference>
<comment type="caution">
    <text evidence="3">The sequence shown here is derived from an EMBL/GenBank/DDBJ whole genome shotgun (WGS) entry which is preliminary data.</text>
</comment>
<proteinExistence type="inferred from homology"/>
<sequence>MHLRVKDSHLKERWSNFIDQDGFVHGYNIVKSVRGLSSILMDIYMAQTSGKPFVIETKSGKLKLAGVKVFREPNTELILLWTTHDRGESFQISVDVSPAIRCHNIEDAVTIEDCLDENIFREVCDHGSFLLTSGRRDASHASPSKCFRISLTEVEVKIMLKLTPKHKICYRVLKFFFTEICKTLSVRGFIYFGLSSYCLKTAVLHHLRSCSNTNQETIHSCMESVVLFLLDALSNDMHQRPVLPSIFIKDHNLFESLSRFQTDKRIALNLVMHAKCLLVFRSLVKNFGTIPSSDYCYNSCLKTFNDTLSHMETSKSVVMDKANQFVNSQGHWKAMVTVKDLLTHFDGT</sequence>
<dbReference type="Proteomes" id="UP000828390">
    <property type="component" value="Unassembled WGS sequence"/>
</dbReference>
<dbReference type="PANTHER" id="PTHR10656:SF42">
    <property type="entry name" value="CYCLIC GMP-AMP SYNTHASE-LIKE PROTEIN-RELATED"/>
    <property type="match status" value="1"/>
</dbReference>
<evidence type="ECO:0000259" key="2">
    <source>
        <dbReference type="Pfam" id="PF20266"/>
    </source>
</evidence>
<dbReference type="AlphaFoldDB" id="A0A9D4GIK4"/>
<dbReference type="InterPro" id="IPR046906">
    <property type="entry name" value="Mab-21_HhH/H2TH-like"/>
</dbReference>
<evidence type="ECO:0000313" key="4">
    <source>
        <dbReference type="Proteomes" id="UP000828390"/>
    </source>
</evidence>
<dbReference type="PANTHER" id="PTHR10656">
    <property type="entry name" value="CELL FATE DETERMINING PROTEIN MAB21-RELATED"/>
    <property type="match status" value="1"/>
</dbReference>
<evidence type="ECO:0000256" key="1">
    <source>
        <dbReference type="ARBA" id="ARBA00008307"/>
    </source>
</evidence>
<keyword evidence="4" id="KW-1185">Reference proteome</keyword>
<reference evidence="3" key="2">
    <citation type="submission" date="2020-11" db="EMBL/GenBank/DDBJ databases">
        <authorList>
            <person name="McCartney M.A."/>
            <person name="Auch B."/>
            <person name="Kono T."/>
            <person name="Mallez S."/>
            <person name="Becker A."/>
            <person name="Gohl D.M."/>
            <person name="Silverstein K.A.T."/>
            <person name="Koren S."/>
            <person name="Bechman K.B."/>
            <person name="Herman A."/>
            <person name="Abrahante J.E."/>
            <person name="Garbe J."/>
        </authorList>
    </citation>
    <scope>NUCLEOTIDE SEQUENCE</scope>
    <source>
        <strain evidence="3">Duluth1</strain>
        <tissue evidence="3">Whole animal</tissue>
    </source>
</reference>
<comment type="similarity">
    <text evidence="1">Belongs to the mab-21 family.</text>
</comment>
<dbReference type="EMBL" id="JAIWYP010000005">
    <property type="protein sequence ID" value="KAH3816104.1"/>
    <property type="molecule type" value="Genomic_DNA"/>
</dbReference>
<organism evidence="3 4">
    <name type="scientific">Dreissena polymorpha</name>
    <name type="common">Zebra mussel</name>
    <name type="synonym">Mytilus polymorpha</name>
    <dbReference type="NCBI Taxonomy" id="45954"/>
    <lineage>
        <taxon>Eukaryota</taxon>
        <taxon>Metazoa</taxon>
        <taxon>Spiralia</taxon>
        <taxon>Lophotrochozoa</taxon>
        <taxon>Mollusca</taxon>
        <taxon>Bivalvia</taxon>
        <taxon>Autobranchia</taxon>
        <taxon>Heteroconchia</taxon>
        <taxon>Euheterodonta</taxon>
        <taxon>Imparidentia</taxon>
        <taxon>Neoheterodontei</taxon>
        <taxon>Myida</taxon>
        <taxon>Dreissenoidea</taxon>
        <taxon>Dreissenidae</taxon>
        <taxon>Dreissena</taxon>
    </lineage>
</organism>
<evidence type="ECO:0000313" key="3">
    <source>
        <dbReference type="EMBL" id="KAH3816104.1"/>
    </source>
</evidence>
<dbReference type="Pfam" id="PF20266">
    <property type="entry name" value="Mab-21_C"/>
    <property type="match status" value="1"/>
</dbReference>